<dbReference type="EMBL" id="LHPF02000004">
    <property type="protein sequence ID" value="PSC74615.1"/>
    <property type="molecule type" value="Genomic_DNA"/>
</dbReference>
<dbReference type="Pfam" id="PF17958">
    <property type="entry name" value="EF-hand_13"/>
    <property type="match status" value="1"/>
</dbReference>
<keyword evidence="4" id="KW-0106">Calcium</keyword>
<dbReference type="Gene3D" id="1.10.238.220">
    <property type="match status" value="1"/>
</dbReference>
<dbReference type="GO" id="GO:0005509">
    <property type="term" value="F:calcium ion binding"/>
    <property type="evidence" value="ECO:0007669"/>
    <property type="project" value="InterPro"/>
</dbReference>
<evidence type="ECO:0000256" key="2">
    <source>
        <dbReference type="ARBA" id="ARBA00022692"/>
    </source>
</evidence>
<dbReference type="AlphaFoldDB" id="A0A2P6VKK0"/>
<dbReference type="PROSITE" id="PS50020">
    <property type="entry name" value="WW_DOMAIN_2"/>
    <property type="match status" value="1"/>
</dbReference>
<comment type="subcellular location">
    <subcellularLocation>
        <location evidence="1">Membrane</location>
        <topology evidence="1">Multi-pass membrane protein</topology>
    </subcellularLocation>
</comment>
<name>A0A2P6VKK0_9CHLO</name>
<dbReference type="InterPro" id="IPR041534">
    <property type="entry name" value="EF-hand_13"/>
</dbReference>
<proteinExistence type="predicted"/>
<reference evidence="11 12" key="1">
    <citation type="journal article" date="2018" name="Plant J.">
        <title>Genome sequences of Chlorella sorokiniana UTEX 1602 and Micractinium conductrix SAG 241.80: implications to maltose excretion by a green alga.</title>
        <authorList>
            <person name="Arriola M.B."/>
            <person name="Velmurugan N."/>
            <person name="Zhang Y."/>
            <person name="Plunkett M.H."/>
            <person name="Hondzo H."/>
            <person name="Barney B.M."/>
        </authorList>
    </citation>
    <scope>NUCLEOTIDE SEQUENCE [LARGE SCALE GENOMIC DNA]</scope>
    <source>
        <strain evidence="11 12">SAG 241.80</strain>
    </source>
</reference>
<dbReference type="CDD" id="cd00201">
    <property type="entry name" value="WW"/>
    <property type="match status" value="1"/>
</dbReference>
<dbReference type="GO" id="GO:0019888">
    <property type="term" value="F:protein phosphatase regulator activity"/>
    <property type="evidence" value="ECO:0007669"/>
    <property type="project" value="TreeGrafter"/>
</dbReference>
<evidence type="ECO:0000256" key="6">
    <source>
        <dbReference type="ARBA" id="ARBA00023136"/>
    </source>
</evidence>
<dbReference type="PANTHER" id="PTHR14095:SF0">
    <property type="entry name" value="MIP22305P"/>
    <property type="match status" value="1"/>
</dbReference>
<dbReference type="FunFam" id="1.10.238.10:FF:000025">
    <property type="entry name" value="serine/threonine-protein phosphatase 2A regulatory subunit B'' subunit alpha"/>
    <property type="match status" value="1"/>
</dbReference>
<evidence type="ECO:0000256" key="3">
    <source>
        <dbReference type="ARBA" id="ARBA00022723"/>
    </source>
</evidence>
<feature type="region of interest" description="Disordered" evidence="7">
    <location>
        <begin position="145"/>
        <end position="182"/>
    </location>
</feature>
<sequence>MVSRLGFDALAALALALTALLGAYTPAYLARRDRLAGGTGRSLAYVLGNMLSAGVMVSAGFCHLLGEALKQMPKMQFPLAPFLCGVGYLFTLVADRIAASASGHSHGGCAHHSLPTKGPAVDSCTAVEVLAGVGIAERGVLAAPGRLGKHSSEPEALGLLERSPSPRHSSKARRDAGDASVRQHSGALVLGGSGGHLRHTRQHSGGAALEEGLAHGSGNGGLLHGGAAGSNGGLLRGGSGGSNGGLYDPHPSLLPLHGLADGGLLEQGGSLGGSPGGSLRGGGAPAEAMGRRPSIDGFTAGAGLVGRRRPGQQDSSESLSFELGPPEASEGPLLGGAVGAPGAAGAAGGRHVSFLTAMLMGVALCFHSLLEGAAMGAQPTISNSLHIFIAIVSHKGLAAYALGSSIVDSDASMRRFWSVILPFTFASPIGIFLGYIVSDLAKGVGAASISALASGTFLYVAFMEVIPKELREPAHVPLKLAALLDSQRLVLELLDDVKHGRRAAMPGSRKGSPSNQPPLSPRKASGVPQSPVSPSTKPAPPLKLPPSPQLLSIPQFYFPQRGPQPDTQRAMEERLMAVLSQQPAGLAVDDLKRMLQQIVSLPSSLAYPLFHKLAAKGEERVAPAALLQWASQHNLCGAPEARRAFDILRQPNASAVVPEDLRPLLAGILLSHPGLEFLQDAPEFQERYAETVIHRIFYANNRLGDGRIAWREFRRGDMLASLREVDEQEDINKVLRHFSYEHFYVVYCKFWDLDTDHDFRISRDDLLRYGNHSLTYRIVDRIFSQAGRPFHRATTSGPLPGPQGVPQPGVQSLPGAANNNGGGSMGYEDFVYFILSEEDKSTDASLDYWFRCCDLDGDGRLTPDELLYFYEEQLHRMECLSQESVSFEDIMSQMQDMINPEDPRYFTLHDLKRARPLAGTLFNVLFNLSKFMAYETRDPFVSRQEREDGLTEWDRFACTEYLRLAMEEDADNDAASDGAWSRLDALRPQSDGRAAVPPGCRCCALAEVQQPGEPSTAATETSSLPPDLPSDLPPVNSRWSYFNTVSGVRQADHPGGSIPYLHPDSGERFWIDGTGRWVRGNGQDWRFAWVELFAADSERAYFINQETQHTTWDRPVDLGWILLPAEDGGSDAAGAADGTSDSSSGGGGGGGSSSSTTAAGASSSGGSISTEVAGGGSGQAAAAAAAGAAAVGEGGRGGATTDGGSGGDAAAGDDDRQGPA</sequence>
<dbReference type="Pfam" id="PF00397">
    <property type="entry name" value="WW"/>
    <property type="match status" value="1"/>
</dbReference>
<dbReference type="STRING" id="554055.A0A2P6VKK0"/>
<evidence type="ECO:0000259" key="10">
    <source>
        <dbReference type="PROSITE" id="PS50222"/>
    </source>
</evidence>
<evidence type="ECO:0000256" key="1">
    <source>
        <dbReference type="ARBA" id="ARBA00004141"/>
    </source>
</evidence>
<feature type="compositionally biased region" description="Gly residues" evidence="7">
    <location>
        <begin position="265"/>
        <end position="284"/>
    </location>
</feature>
<feature type="transmembrane region" description="Helical" evidence="8">
    <location>
        <begin position="385"/>
        <end position="403"/>
    </location>
</feature>
<feature type="region of interest" description="Disordered" evidence="7">
    <location>
        <begin position="258"/>
        <end position="326"/>
    </location>
</feature>
<dbReference type="CDD" id="cd21504">
    <property type="entry name" value="PPP2R3A_B-like"/>
    <property type="match status" value="1"/>
</dbReference>
<dbReference type="InterPro" id="IPR002048">
    <property type="entry name" value="EF_hand_dom"/>
</dbReference>
<feature type="region of interest" description="Disordered" evidence="7">
    <location>
        <begin position="1011"/>
        <end position="1030"/>
    </location>
</feature>
<dbReference type="FunFam" id="1.10.238.220:FF:000003">
    <property type="entry name" value="Phosphoprotein phosphatase 2A regulatory subunit"/>
    <property type="match status" value="1"/>
</dbReference>
<keyword evidence="5 8" id="KW-1133">Transmembrane helix</keyword>
<evidence type="ECO:0000256" key="4">
    <source>
        <dbReference type="ARBA" id="ARBA00022837"/>
    </source>
</evidence>
<feature type="transmembrane region" description="Helical" evidence="8">
    <location>
        <begin position="415"/>
        <end position="437"/>
    </location>
</feature>
<dbReference type="InterPro" id="IPR001202">
    <property type="entry name" value="WW_dom"/>
</dbReference>
<feature type="compositionally biased region" description="Low complexity" evidence="7">
    <location>
        <begin position="1130"/>
        <end position="1143"/>
    </location>
</feature>
<organism evidence="11 12">
    <name type="scientific">Micractinium conductrix</name>
    <dbReference type="NCBI Taxonomy" id="554055"/>
    <lineage>
        <taxon>Eukaryota</taxon>
        <taxon>Viridiplantae</taxon>
        <taxon>Chlorophyta</taxon>
        <taxon>core chlorophytes</taxon>
        <taxon>Trebouxiophyceae</taxon>
        <taxon>Chlorellales</taxon>
        <taxon>Chlorellaceae</taxon>
        <taxon>Chlorella clade</taxon>
        <taxon>Micractinium</taxon>
    </lineage>
</organism>
<evidence type="ECO:0000256" key="8">
    <source>
        <dbReference type="SAM" id="Phobius"/>
    </source>
</evidence>
<dbReference type="Proteomes" id="UP000239649">
    <property type="component" value="Unassembled WGS sequence"/>
</dbReference>
<keyword evidence="2 8" id="KW-0812">Transmembrane</keyword>
<comment type="caution">
    <text evidence="11">The sequence shown here is derived from an EMBL/GenBank/DDBJ whole genome shotgun (WGS) entry which is preliminary data.</text>
</comment>
<dbReference type="PROSITE" id="PS01159">
    <property type="entry name" value="WW_DOMAIN_1"/>
    <property type="match status" value="1"/>
</dbReference>
<feature type="compositionally biased region" description="Low complexity" evidence="7">
    <location>
        <begin position="1153"/>
        <end position="1172"/>
    </location>
</feature>
<feature type="compositionally biased region" description="Gly residues" evidence="7">
    <location>
        <begin position="1192"/>
        <end position="1209"/>
    </location>
</feature>
<feature type="transmembrane region" description="Helical" evidence="8">
    <location>
        <begin position="42"/>
        <end position="66"/>
    </location>
</feature>
<dbReference type="GO" id="GO:0046873">
    <property type="term" value="F:metal ion transmembrane transporter activity"/>
    <property type="evidence" value="ECO:0007669"/>
    <property type="project" value="InterPro"/>
</dbReference>
<feature type="compositionally biased region" description="Low complexity" evidence="7">
    <location>
        <begin position="1179"/>
        <end position="1191"/>
    </location>
</feature>
<feature type="region of interest" description="Disordered" evidence="7">
    <location>
        <begin position="1130"/>
        <end position="1220"/>
    </location>
</feature>
<protein>
    <submittedName>
        <fullName evidence="11">Serine threonine phosphatase 2A regulatory subunit B beta-like</fullName>
    </submittedName>
</protein>
<dbReference type="PANTHER" id="PTHR14095">
    <property type="entry name" value="PHOSPHATASE 2A REGULATORY SUBUNIT-RELATED"/>
    <property type="match status" value="1"/>
</dbReference>
<dbReference type="SUPFAM" id="SSF47473">
    <property type="entry name" value="EF-hand"/>
    <property type="match status" value="2"/>
</dbReference>
<dbReference type="InterPro" id="IPR011992">
    <property type="entry name" value="EF-hand-dom_pair"/>
</dbReference>
<evidence type="ECO:0000313" key="12">
    <source>
        <dbReference type="Proteomes" id="UP000239649"/>
    </source>
</evidence>
<keyword evidence="3" id="KW-0479">Metal-binding</keyword>
<evidence type="ECO:0000256" key="5">
    <source>
        <dbReference type="ARBA" id="ARBA00022989"/>
    </source>
</evidence>
<evidence type="ECO:0000256" key="7">
    <source>
        <dbReference type="SAM" id="MobiDB-lite"/>
    </source>
</evidence>
<feature type="compositionally biased region" description="Polar residues" evidence="7">
    <location>
        <begin position="1012"/>
        <end position="1021"/>
    </location>
</feature>
<dbReference type="InterPro" id="IPR018247">
    <property type="entry name" value="EF_Hand_1_Ca_BS"/>
</dbReference>
<accession>A0A2P6VKK0</accession>
<feature type="region of interest" description="Disordered" evidence="7">
    <location>
        <begin position="501"/>
        <end position="545"/>
    </location>
</feature>
<dbReference type="Pfam" id="PF02535">
    <property type="entry name" value="Zip"/>
    <property type="match status" value="1"/>
</dbReference>
<evidence type="ECO:0000259" key="9">
    <source>
        <dbReference type="PROSITE" id="PS50020"/>
    </source>
</evidence>
<dbReference type="PROSITE" id="PS50222">
    <property type="entry name" value="EF_HAND_2"/>
    <property type="match status" value="1"/>
</dbReference>
<dbReference type="GO" id="GO:0000159">
    <property type="term" value="C:protein phosphatase type 2A complex"/>
    <property type="evidence" value="ECO:0007669"/>
    <property type="project" value="TreeGrafter"/>
</dbReference>
<dbReference type="Gene3D" id="1.10.238.10">
    <property type="entry name" value="EF-hand"/>
    <property type="match status" value="1"/>
</dbReference>
<dbReference type="OrthoDB" id="5586at2759"/>
<keyword evidence="12" id="KW-1185">Reference proteome</keyword>
<feature type="domain" description="WW" evidence="9">
    <location>
        <begin position="1089"/>
        <end position="1117"/>
    </location>
</feature>
<evidence type="ECO:0000313" key="11">
    <source>
        <dbReference type="EMBL" id="PSC74615.1"/>
    </source>
</evidence>
<gene>
    <name evidence="11" type="ORF">C2E20_2393</name>
</gene>
<feature type="domain" description="EF-hand" evidence="10">
    <location>
        <begin position="841"/>
        <end position="876"/>
    </location>
</feature>
<dbReference type="SMART" id="SM00456">
    <property type="entry name" value="WW"/>
    <property type="match status" value="1"/>
</dbReference>
<feature type="transmembrane region" description="Helical" evidence="8">
    <location>
        <begin position="352"/>
        <end position="370"/>
    </location>
</feature>
<keyword evidence="6 8" id="KW-0472">Membrane</keyword>
<dbReference type="GO" id="GO:0016020">
    <property type="term" value="C:membrane"/>
    <property type="evidence" value="ECO:0007669"/>
    <property type="project" value="UniProtKB-SubCell"/>
</dbReference>
<dbReference type="Gene3D" id="2.20.70.10">
    <property type="match status" value="1"/>
</dbReference>
<dbReference type="InterPro" id="IPR003689">
    <property type="entry name" value="ZIP"/>
</dbReference>
<dbReference type="PROSITE" id="PS00018">
    <property type="entry name" value="EF_HAND_1"/>
    <property type="match status" value="1"/>
</dbReference>